<reference evidence="1" key="1">
    <citation type="journal article" date="2014" name="Int. J. Syst. Evol. Microbiol.">
        <title>Complete genome sequence of Corynebacterium casei LMG S-19264T (=DSM 44701T), isolated from a smear-ripened cheese.</title>
        <authorList>
            <consortium name="US DOE Joint Genome Institute (JGI-PGF)"/>
            <person name="Walter F."/>
            <person name="Albersmeier A."/>
            <person name="Kalinowski J."/>
            <person name="Ruckert C."/>
        </authorList>
    </citation>
    <scope>NUCLEOTIDE SEQUENCE</scope>
    <source>
        <strain evidence="1">JCM 3313</strain>
    </source>
</reference>
<organism evidence="1 2">
    <name type="scientific">Saccharothrix coeruleofusca</name>
    <dbReference type="NCBI Taxonomy" id="33919"/>
    <lineage>
        <taxon>Bacteria</taxon>
        <taxon>Bacillati</taxon>
        <taxon>Actinomycetota</taxon>
        <taxon>Actinomycetes</taxon>
        <taxon>Pseudonocardiales</taxon>
        <taxon>Pseudonocardiaceae</taxon>
        <taxon>Saccharothrix</taxon>
    </lineage>
</organism>
<gene>
    <name evidence="1" type="ORF">GCM10010185_23210</name>
</gene>
<name>A0A918AKU1_9PSEU</name>
<protein>
    <submittedName>
        <fullName evidence="1">Uncharacterized protein</fullName>
    </submittedName>
</protein>
<dbReference type="Proteomes" id="UP000639606">
    <property type="component" value="Unassembled WGS sequence"/>
</dbReference>
<evidence type="ECO:0000313" key="2">
    <source>
        <dbReference type="Proteomes" id="UP000639606"/>
    </source>
</evidence>
<comment type="caution">
    <text evidence="1">The sequence shown here is derived from an EMBL/GenBank/DDBJ whole genome shotgun (WGS) entry which is preliminary data.</text>
</comment>
<sequence>MRRPGQRLQVVDHEPERRVAGQGLEPGVHHGPLVGTVMAALPERGAGLAGGLFTTAQQAALGLGTVTIGGLLGTLAPPLGR</sequence>
<dbReference type="AlphaFoldDB" id="A0A918AKU1"/>
<keyword evidence="2" id="KW-1185">Reference proteome</keyword>
<evidence type="ECO:0000313" key="1">
    <source>
        <dbReference type="EMBL" id="GGP50357.1"/>
    </source>
</evidence>
<dbReference type="EMBL" id="BMRG01000003">
    <property type="protein sequence ID" value="GGP50357.1"/>
    <property type="molecule type" value="Genomic_DNA"/>
</dbReference>
<proteinExistence type="predicted"/>
<accession>A0A918AKU1</accession>
<reference evidence="1" key="2">
    <citation type="submission" date="2020-09" db="EMBL/GenBank/DDBJ databases">
        <authorList>
            <person name="Sun Q."/>
            <person name="Ohkuma M."/>
        </authorList>
    </citation>
    <scope>NUCLEOTIDE SEQUENCE</scope>
    <source>
        <strain evidence="1">JCM 3313</strain>
    </source>
</reference>